<protein>
    <submittedName>
        <fullName evidence="2">Phage major tail protein, TP901-1 family</fullName>
    </submittedName>
</protein>
<dbReference type="InterPro" id="IPR011855">
    <property type="entry name" value="Phgtail_TP901_1"/>
</dbReference>
<feature type="region of interest" description="Disordered" evidence="1">
    <location>
        <begin position="145"/>
        <end position="175"/>
    </location>
</feature>
<dbReference type="NCBIfam" id="TIGR02126">
    <property type="entry name" value="phgtail_TP901_1"/>
    <property type="match status" value="1"/>
</dbReference>
<evidence type="ECO:0000256" key="1">
    <source>
        <dbReference type="SAM" id="MobiDB-lite"/>
    </source>
</evidence>
<dbReference type="RefSeq" id="WP_374218276.1">
    <property type="nucleotide sequence ID" value="NZ_JAXOVW010000035.1"/>
</dbReference>
<dbReference type="EMBL" id="JAXOVW010000035">
    <property type="protein sequence ID" value="MDZ5608561.1"/>
    <property type="molecule type" value="Genomic_DNA"/>
</dbReference>
<evidence type="ECO:0000313" key="3">
    <source>
        <dbReference type="Proteomes" id="UP001291930"/>
    </source>
</evidence>
<dbReference type="Pfam" id="PF06199">
    <property type="entry name" value="Phage_tail_2"/>
    <property type="match status" value="1"/>
</dbReference>
<gene>
    <name evidence="2" type="ORF">U2I54_16040</name>
</gene>
<dbReference type="Proteomes" id="UP001291930">
    <property type="component" value="Unassembled WGS sequence"/>
</dbReference>
<reference evidence="3" key="1">
    <citation type="submission" date="2023-11" db="EMBL/GenBank/DDBJ databases">
        <title>Genome Sequence of Bacillus pseudomycoides stain BUPM19.</title>
        <authorList>
            <person name="Farhat A."/>
        </authorList>
    </citation>
    <scope>NUCLEOTIDE SEQUENCE [LARGE SCALE GENOMIC DNA]</scope>
    <source>
        <strain evidence="3">BUPM19</strain>
    </source>
</reference>
<proteinExistence type="predicted"/>
<keyword evidence="3" id="KW-1185">Reference proteome</keyword>
<sequence length="175" mass="19115">MDLKKENAPEFKGAETLYLVDIPQPDGKNKMVRFYNQTSGSRSIEASEIELKTKDKSGSDYGDVTQSTSIEGICTEGDEGLDYVEEAILNKVLVRIHEVNLRSQNGQFRVKSGTYMMNSLELSHENEEFSKYSIELKLNGNLSKGTISTVPEGAPSGDVADPGGGQTEEGQTLGE</sequence>
<organism evidence="2 3">
    <name type="scientific">Bacillus bingmayongensis</name>
    <dbReference type="NCBI Taxonomy" id="1150157"/>
    <lineage>
        <taxon>Bacteria</taxon>
        <taxon>Bacillati</taxon>
        <taxon>Bacillota</taxon>
        <taxon>Bacilli</taxon>
        <taxon>Bacillales</taxon>
        <taxon>Bacillaceae</taxon>
        <taxon>Bacillus</taxon>
    </lineage>
</organism>
<comment type="caution">
    <text evidence="2">The sequence shown here is derived from an EMBL/GenBank/DDBJ whole genome shotgun (WGS) entry which is preliminary data.</text>
</comment>
<evidence type="ECO:0000313" key="2">
    <source>
        <dbReference type="EMBL" id="MDZ5608561.1"/>
    </source>
</evidence>
<name>A0ABU5JZJ1_9BACI</name>
<accession>A0ABU5JZJ1</accession>